<feature type="domain" description="Flavoprotein" evidence="6">
    <location>
        <begin position="5"/>
        <end position="176"/>
    </location>
</feature>
<dbReference type="EMBL" id="CP026520">
    <property type="protein sequence ID" value="QAV20219.1"/>
    <property type="molecule type" value="Genomic_DNA"/>
</dbReference>
<dbReference type="EC" id="6.3.2.5" evidence="3"/>
<dbReference type="UniPathway" id="UPA00241">
    <property type="reaction ID" value="UER00353"/>
</dbReference>
<feature type="binding site" evidence="3">
    <location>
        <begin position="304"/>
        <end position="307"/>
    </location>
    <ligand>
        <name>CTP</name>
        <dbReference type="ChEBI" id="CHEBI:37563"/>
    </ligand>
</feature>
<evidence type="ECO:0000256" key="3">
    <source>
        <dbReference type="HAMAP-Rule" id="MF_02225"/>
    </source>
</evidence>
<comment type="function">
    <text evidence="3">Catalyzes two sequential steps in the biosynthesis of coenzyme A. In the first step cysteine is conjugated to 4'-phosphopantothenate to form 4-phosphopantothenoylcysteine. In the second step the latter compound is decarboxylated to form 4'-phosphopantotheine.</text>
</comment>
<dbReference type="InterPro" id="IPR035929">
    <property type="entry name" value="CoaB-like_sf"/>
</dbReference>
<dbReference type="InterPro" id="IPR036551">
    <property type="entry name" value="Flavin_trans-like"/>
</dbReference>
<dbReference type="InterPro" id="IPR007085">
    <property type="entry name" value="DNA/pantothenate-metab_flavo_C"/>
</dbReference>
<keyword evidence="3 4" id="KW-0285">Flavoprotein</keyword>
<keyword evidence="2 3" id="KW-0456">Lyase</keyword>
<dbReference type="Gene3D" id="3.40.50.10300">
    <property type="entry name" value="CoaB-like"/>
    <property type="match status" value="1"/>
</dbReference>
<feature type="binding site" evidence="3">
    <location>
        <position position="340"/>
    </location>
    <ligand>
        <name>CTP</name>
        <dbReference type="ChEBI" id="CHEBI:37563"/>
    </ligand>
</feature>
<dbReference type="GO" id="GO:0004632">
    <property type="term" value="F:phosphopantothenate--cysteine ligase activity"/>
    <property type="evidence" value="ECO:0007669"/>
    <property type="project" value="UniProtKB-UniRule"/>
</dbReference>
<dbReference type="SUPFAM" id="SSF102645">
    <property type="entry name" value="CoaB-like"/>
    <property type="match status" value="1"/>
</dbReference>
<dbReference type="InterPro" id="IPR003382">
    <property type="entry name" value="Flavoprotein"/>
</dbReference>
<dbReference type="InterPro" id="IPR005252">
    <property type="entry name" value="CoaBC"/>
</dbReference>
<dbReference type="GeneID" id="95377492"/>
<accession>A0A410X0M4</accession>
<dbReference type="GO" id="GO:0046872">
    <property type="term" value="F:metal ion binding"/>
    <property type="evidence" value="ECO:0007669"/>
    <property type="project" value="UniProtKB-KW"/>
</dbReference>
<dbReference type="Proteomes" id="UP000288943">
    <property type="component" value="Chromosome"/>
</dbReference>
<evidence type="ECO:0000256" key="5">
    <source>
        <dbReference type="SAM" id="MobiDB-lite"/>
    </source>
</evidence>
<sequence length="425" mass="45208">MLSGKTIVVGVCGGIAAYKAAALCSKLSQAGADVRVIMTESAVQFITPLTFQSLTRKPVAVDTFDEKEAAVISHIDLADRADLVVVAPATANMIGKMAHGLADDMLSTTLLATTAPVMVAPAMNVHMYTHPAVADNMRVLQERGVLFVEPGTGQLACGYVGQGRLAEPEEIFARIAAYFQPDTPLQGRNVLVTAGGTVERIDPVRYITNDSSGKMGYAIAEAAKRLGANVTLVSGPSALPVPAGVERISVTSALDMYDKVMARFEKTDLVFKAAAVADYRPAEQREQKMKKSGETLTIELVKNPDILQALGEAKTRQFVVGFAAETERVDEYAQGKLLRKKCDLLVANDVSMQGAGFGTDTNVVRIFDAGGLVEAPPMMTKAAIAEHIVRLAASRQQMRQQGAETPEPDAEEPGADKGETPCSPK</sequence>
<feature type="domain" description="DNA/pantothenate metabolism flavoprotein C-terminal" evidence="7">
    <location>
        <begin position="185"/>
        <end position="391"/>
    </location>
</feature>
<dbReference type="GO" id="GO:0004633">
    <property type="term" value="F:phosphopantothenoylcysteine decarboxylase activity"/>
    <property type="evidence" value="ECO:0007669"/>
    <property type="project" value="UniProtKB-UniRule"/>
</dbReference>
<dbReference type="GO" id="GO:0071513">
    <property type="term" value="C:phosphopantothenoylcysteine decarboxylase complex"/>
    <property type="evidence" value="ECO:0007669"/>
    <property type="project" value="TreeGrafter"/>
</dbReference>
<feature type="binding site" evidence="3">
    <location>
        <position position="278"/>
    </location>
    <ligand>
        <name>CTP</name>
        <dbReference type="ChEBI" id="CHEBI:37563"/>
    </ligand>
</feature>
<dbReference type="PANTHER" id="PTHR14359:SF6">
    <property type="entry name" value="PHOSPHOPANTOTHENOYLCYSTEINE DECARBOXYLASE"/>
    <property type="match status" value="1"/>
</dbReference>
<evidence type="ECO:0000256" key="2">
    <source>
        <dbReference type="ARBA" id="ARBA00023239"/>
    </source>
</evidence>
<comment type="similarity">
    <text evidence="3 4">In the N-terminal section; belongs to the HFCD (homo-oligomeric flavin containing Cys decarboxylase) superfamily.</text>
</comment>
<comment type="pathway">
    <text evidence="3 4">Cofactor biosynthesis; coenzyme A biosynthesis; CoA from (R)-pantothenate: step 3/5.</text>
</comment>
<dbReference type="HAMAP" id="MF_02225">
    <property type="entry name" value="CoaBC"/>
    <property type="match status" value="1"/>
</dbReference>
<dbReference type="GO" id="GO:0015941">
    <property type="term" value="P:pantothenate catabolic process"/>
    <property type="evidence" value="ECO:0007669"/>
    <property type="project" value="InterPro"/>
</dbReference>
<feature type="binding site" evidence="3">
    <location>
        <position position="336"/>
    </location>
    <ligand>
        <name>CTP</name>
        <dbReference type="ChEBI" id="CHEBI:37563"/>
    </ligand>
</feature>
<dbReference type="PANTHER" id="PTHR14359">
    <property type="entry name" value="HOMO-OLIGOMERIC FLAVIN CONTAINING CYS DECARBOXYLASE FAMILY"/>
    <property type="match status" value="1"/>
</dbReference>
<feature type="binding site" evidence="3">
    <location>
        <position position="322"/>
    </location>
    <ligand>
        <name>CTP</name>
        <dbReference type="ChEBI" id="CHEBI:37563"/>
    </ligand>
</feature>
<dbReference type="KEGG" id="pchi:PC41400_22120"/>
<dbReference type="OrthoDB" id="9802554at2"/>
<name>A0A410X0M4_9BACL</name>
<feature type="active site" description="Proton donor" evidence="3">
    <location>
        <position position="157"/>
    </location>
</feature>
<evidence type="ECO:0000313" key="11">
    <source>
        <dbReference type="Proteomes" id="UP001527202"/>
    </source>
</evidence>
<dbReference type="NCBIfam" id="TIGR00521">
    <property type="entry name" value="coaBC_dfp"/>
    <property type="match status" value="1"/>
</dbReference>
<proteinExistence type="inferred from homology"/>
<feature type="region of interest" description="Disordered" evidence="5">
    <location>
        <begin position="394"/>
        <end position="425"/>
    </location>
</feature>
<dbReference type="Pfam" id="PF04127">
    <property type="entry name" value="DFP"/>
    <property type="match status" value="1"/>
</dbReference>
<feature type="binding site" evidence="3">
    <location>
        <position position="288"/>
    </location>
    <ligand>
        <name>CTP</name>
        <dbReference type="ChEBI" id="CHEBI:37563"/>
    </ligand>
</feature>
<dbReference type="RefSeq" id="WP_042232704.1">
    <property type="nucleotide sequence ID" value="NZ_CP026520.1"/>
</dbReference>
<evidence type="ECO:0000313" key="9">
    <source>
        <dbReference type="EMBL" id="QAV20219.1"/>
    </source>
</evidence>
<evidence type="ECO:0000313" key="10">
    <source>
        <dbReference type="Proteomes" id="UP000288943"/>
    </source>
</evidence>
<evidence type="ECO:0000259" key="6">
    <source>
        <dbReference type="Pfam" id="PF02441"/>
    </source>
</evidence>
<keyword evidence="3" id="KW-0479">Metal-binding</keyword>
<comment type="caution">
    <text evidence="3">Lacks conserved residue(s) required for the propagation of feature annotation.</text>
</comment>
<protein>
    <recommendedName>
        <fullName evidence="3">Coenzyme A biosynthesis bifunctional protein CoaBC</fullName>
    </recommendedName>
    <alternativeName>
        <fullName evidence="3">DNA/pantothenate metabolism flavoprotein</fullName>
    </alternativeName>
    <alternativeName>
        <fullName evidence="3">Phosphopantothenoylcysteine synthetase/decarboxylase</fullName>
        <shortName evidence="3">PPCS-PPCDC</shortName>
    </alternativeName>
    <domain>
        <recommendedName>
            <fullName evidence="3">Phosphopantothenoylcysteine decarboxylase</fullName>
            <shortName evidence="3">PPC decarboxylase</shortName>
            <shortName evidence="3">PPC-DC</shortName>
            <ecNumber evidence="3">4.1.1.36</ecNumber>
        </recommendedName>
        <alternativeName>
            <fullName evidence="3">CoaC</fullName>
        </alternativeName>
    </domain>
    <domain>
        <recommendedName>
            <fullName evidence="3">Phosphopantothenate--cysteine ligase</fullName>
            <ecNumber evidence="3">6.3.2.5</ecNumber>
        </recommendedName>
        <alternativeName>
            <fullName evidence="3">CoaB</fullName>
        </alternativeName>
        <alternativeName>
            <fullName evidence="3">Phosphopantothenoylcysteine synthetase</fullName>
            <shortName evidence="3">PPC synthetase</shortName>
            <shortName evidence="3">PPC-S</shortName>
        </alternativeName>
    </domain>
</protein>
<comment type="pathway">
    <text evidence="3 4">Cofactor biosynthesis; coenzyme A biosynthesis; CoA from (R)-pantothenate: step 2/5.</text>
</comment>
<keyword evidence="3 4" id="KW-0436">Ligase</keyword>
<keyword evidence="11" id="KW-1185">Reference proteome</keyword>
<organism evidence="9 10">
    <name type="scientific">Paenibacillus chitinolyticus</name>
    <dbReference type="NCBI Taxonomy" id="79263"/>
    <lineage>
        <taxon>Bacteria</taxon>
        <taxon>Bacillati</taxon>
        <taxon>Bacillota</taxon>
        <taxon>Bacilli</taxon>
        <taxon>Bacillales</taxon>
        <taxon>Paenibacillaceae</taxon>
        <taxon>Paenibacillus</taxon>
    </lineage>
</organism>
<keyword evidence="3 4" id="KW-0288">FMN</keyword>
<evidence type="ECO:0000259" key="7">
    <source>
        <dbReference type="Pfam" id="PF04127"/>
    </source>
</evidence>
<dbReference type="GO" id="GO:0015937">
    <property type="term" value="P:coenzyme A biosynthetic process"/>
    <property type="evidence" value="ECO:0007669"/>
    <property type="project" value="UniProtKB-UniRule"/>
</dbReference>
<dbReference type="Pfam" id="PF02441">
    <property type="entry name" value="Flavoprotein"/>
    <property type="match status" value="1"/>
</dbReference>
<comment type="function">
    <text evidence="4">Catalyzes two steps in the biosynthesis of coenzyme A. In the first step cysteine is conjugated to 4'-phosphopantothenate to form 4-phosphopantothenoylcysteine, in the latter compound is decarboxylated to form 4'-phosphopantotheine.</text>
</comment>
<evidence type="ECO:0000256" key="4">
    <source>
        <dbReference type="RuleBase" id="RU364078"/>
    </source>
</evidence>
<comment type="cofactor">
    <cofactor evidence="3">
        <name>Mg(2+)</name>
        <dbReference type="ChEBI" id="CHEBI:18420"/>
    </cofactor>
</comment>
<reference evidence="8 11" key="2">
    <citation type="submission" date="2022-05" db="EMBL/GenBank/DDBJ databases">
        <title>Genome Sequencing of Bee-Associated Microbes.</title>
        <authorList>
            <person name="Dunlap C."/>
        </authorList>
    </citation>
    <scope>NUCLEOTIDE SEQUENCE [LARGE SCALE GENOMIC DNA]</scope>
    <source>
        <strain evidence="8 11">NRRL B-23120</strain>
    </source>
</reference>
<comment type="catalytic activity">
    <reaction evidence="3 4">
        <text>(R)-4'-phosphopantothenate + L-cysteine + CTP = N-[(R)-4-phosphopantothenoyl]-L-cysteine + CMP + diphosphate + H(+)</text>
        <dbReference type="Rhea" id="RHEA:19397"/>
        <dbReference type="ChEBI" id="CHEBI:10986"/>
        <dbReference type="ChEBI" id="CHEBI:15378"/>
        <dbReference type="ChEBI" id="CHEBI:33019"/>
        <dbReference type="ChEBI" id="CHEBI:35235"/>
        <dbReference type="ChEBI" id="CHEBI:37563"/>
        <dbReference type="ChEBI" id="CHEBI:59458"/>
        <dbReference type="ChEBI" id="CHEBI:60377"/>
        <dbReference type="EC" id="6.3.2.5"/>
    </reaction>
</comment>
<feature type="compositionally biased region" description="Polar residues" evidence="5">
    <location>
        <begin position="394"/>
        <end position="403"/>
    </location>
</feature>
<feature type="region of interest" description="Phosphopantothenoylcysteine decarboxylase" evidence="3">
    <location>
        <begin position="1"/>
        <end position="189"/>
    </location>
</feature>
<keyword evidence="3" id="KW-0460">Magnesium</keyword>
<feature type="region of interest" description="Phosphopantothenate--cysteine ligase" evidence="3">
    <location>
        <begin position="190"/>
        <end position="425"/>
    </location>
</feature>
<dbReference type="AlphaFoldDB" id="A0A410X0M4"/>
<keyword evidence="1 3" id="KW-0210">Decarboxylase</keyword>
<dbReference type="EC" id="4.1.1.36" evidence="3"/>
<dbReference type="EMBL" id="JAMDMJ010000025">
    <property type="protein sequence ID" value="MCY9597836.1"/>
    <property type="molecule type" value="Genomic_DNA"/>
</dbReference>
<comment type="catalytic activity">
    <reaction evidence="3 4">
        <text>N-[(R)-4-phosphopantothenoyl]-L-cysteine + H(+) = (R)-4'-phosphopantetheine + CO2</text>
        <dbReference type="Rhea" id="RHEA:16793"/>
        <dbReference type="ChEBI" id="CHEBI:15378"/>
        <dbReference type="ChEBI" id="CHEBI:16526"/>
        <dbReference type="ChEBI" id="CHEBI:59458"/>
        <dbReference type="ChEBI" id="CHEBI:61723"/>
        <dbReference type="EC" id="4.1.1.36"/>
    </reaction>
</comment>
<dbReference type="GO" id="GO:0010181">
    <property type="term" value="F:FMN binding"/>
    <property type="evidence" value="ECO:0007669"/>
    <property type="project" value="UniProtKB-UniRule"/>
</dbReference>
<gene>
    <name evidence="3 9" type="primary">coaBC</name>
    <name evidence="8" type="ORF">M5X16_18885</name>
    <name evidence="9" type="ORF">PC41400_22120</name>
</gene>
<reference evidence="9 10" key="1">
    <citation type="submission" date="2018-01" db="EMBL/GenBank/DDBJ databases">
        <title>The whole genome sequencing and assembly of Paenibacillus chitinolyticus KCCM 41400 strain.</title>
        <authorList>
            <person name="Kim J.-Y."/>
            <person name="Park M.-K."/>
            <person name="Lee Y.-J."/>
            <person name="Yi H."/>
            <person name="Bahn Y.-S."/>
            <person name="Kim J.F."/>
            <person name="Lee D.-W."/>
        </authorList>
    </citation>
    <scope>NUCLEOTIDE SEQUENCE [LARGE SCALE GENOMIC DNA]</scope>
    <source>
        <strain evidence="9 10">KCCM 41400</strain>
    </source>
</reference>
<keyword evidence="3" id="KW-0511">Multifunctional enzyme</keyword>
<evidence type="ECO:0000313" key="8">
    <source>
        <dbReference type="EMBL" id="MCY9597836.1"/>
    </source>
</evidence>
<evidence type="ECO:0000256" key="1">
    <source>
        <dbReference type="ARBA" id="ARBA00022793"/>
    </source>
</evidence>
<dbReference type="Gene3D" id="3.40.50.1950">
    <property type="entry name" value="Flavin prenyltransferase-like"/>
    <property type="match status" value="1"/>
</dbReference>
<comment type="cofactor">
    <cofactor evidence="3">
        <name>FMN</name>
        <dbReference type="ChEBI" id="CHEBI:58210"/>
    </cofactor>
    <text evidence="3">Binds 1 FMN per subunit.</text>
</comment>
<dbReference type="SUPFAM" id="SSF52507">
    <property type="entry name" value="Homo-oligomeric flavin-containing Cys decarboxylases, HFCD"/>
    <property type="match status" value="1"/>
</dbReference>
<comment type="similarity">
    <text evidence="3 4">In the C-terminal section; belongs to the PPC synthetase family.</text>
</comment>
<dbReference type="Proteomes" id="UP001527202">
    <property type="component" value="Unassembled WGS sequence"/>
</dbReference>